<keyword evidence="2" id="KW-0889">Transcription antitermination</keyword>
<keyword evidence="3" id="KW-0694">RNA-binding</keyword>
<dbReference type="PANTHER" id="PTHR11078:SF3">
    <property type="entry name" value="ANTITERMINATION NUSB DOMAIN-CONTAINING PROTEIN"/>
    <property type="match status" value="1"/>
</dbReference>
<dbReference type="InterPro" id="IPR006027">
    <property type="entry name" value="NusB_RsmB_TIM44"/>
</dbReference>
<evidence type="ECO:0000256" key="3">
    <source>
        <dbReference type="ARBA" id="ARBA00022884"/>
    </source>
</evidence>
<dbReference type="OrthoDB" id="9787568at2"/>
<dbReference type="GO" id="GO:0005829">
    <property type="term" value="C:cytosol"/>
    <property type="evidence" value="ECO:0007669"/>
    <property type="project" value="TreeGrafter"/>
</dbReference>
<gene>
    <name evidence="7" type="primary">nusB</name>
    <name evidence="7" type="ORF">C7Y71_003955</name>
</gene>
<accession>A0A5P8E5K2</accession>
<dbReference type="GO" id="GO:0031564">
    <property type="term" value="P:transcription antitermination"/>
    <property type="evidence" value="ECO:0007669"/>
    <property type="project" value="UniProtKB-KW"/>
</dbReference>
<reference evidence="7 8" key="1">
    <citation type="submission" date="2018-11" db="EMBL/GenBank/DDBJ databases">
        <authorList>
            <person name="Na S.W."/>
            <person name="Baik M."/>
        </authorList>
    </citation>
    <scope>NUCLEOTIDE SEQUENCE [LARGE SCALE GENOMIC DNA]</scope>
    <source>
        <strain evidence="7 8">E39</strain>
    </source>
</reference>
<name>A0A5P8E5K2_9BACT</name>
<dbReference type="PANTHER" id="PTHR11078">
    <property type="entry name" value="N UTILIZATION SUBSTANCE PROTEIN B-RELATED"/>
    <property type="match status" value="1"/>
</dbReference>
<dbReference type="SUPFAM" id="SSF48013">
    <property type="entry name" value="NusB-like"/>
    <property type="match status" value="1"/>
</dbReference>
<dbReference type="NCBIfam" id="TIGR01951">
    <property type="entry name" value="nusB"/>
    <property type="match status" value="1"/>
</dbReference>
<keyword evidence="8" id="KW-1185">Reference proteome</keyword>
<dbReference type="GO" id="GO:0003723">
    <property type="term" value="F:RNA binding"/>
    <property type="evidence" value="ECO:0007669"/>
    <property type="project" value="UniProtKB-KW"/>
</dbReference>
<dbReference type="AlphaFoldDB" id="A0A5P8E5K2"/>
<dbReference type="EMBL" id="CP033459">
    <property type="protein sequence ID" value="QFQ12241.1"/>
    <property type="molecule type" value="Genomic_DNA"/>
</dbReference>
<dbReference type="GO" id="GO:0006353">
    <property type="term" value="P:DNA-templated transcription termination"/>
    <property type="evidence" value="ECO:0007669"/>
    <property type="project" value="InterPro"/>
</dbReference>
<evidence type="ECO:0000256" key="2">
    <source>
        <dbReference type="ARBA" id="ARBA00022814"/>
    </source>
</evidence>
<dbReference type="InterPro" id="IPR035926">
    <property type="entry name" value="NusB-like_sf"/>
</dbReference>
<evidence type="ECO:0000313" key="8">
    <source>
        <dbReference type="Proteomes" id="UP000249375"/>
    </source>
</evidence>
<evidence type="ECO:0000313" key="7">
    <source>
        <dbReference type="EMBL" id="QFQ12241.1"/>
    </source>
</evidence>
<dbReference type="Proteomes" id="UP000249375">
    <property type="component" value="Chromosome"/>
</dbReference>
<dbReference type="Gene3D" id="1.10.940.10">
    <property type="entry name" value="NusB-like"/>
    <property type="match status" value="1"/>
</dbReference>
<proteinExistence type="inferred from homology"/>
<organism evidence="7 8">
    <name type="scientific">Pseudoprevotella muciniphila</name>
    <dbReference type="NCBI Taxonomy" id="2133944"/>
    <lineage>
        <taxon>Bacteria</taxon>
        <taxon>Pseudomonadati</taxon>
        <taxon>Bacteroidota</taxon>
        <taxon>Bacteroidia</taxon>
        <taxon>Bacteroidales</taxon>
        <taxon>Prevotellaceae</taxon>
        <taxon>Pseudoprevotella</taxon>
    </lineage>
</organism>
<dbReference type="KEGG" id="alq:C7Y71_003955"/>
<sequence>MINRELIRLKVVQLLYAYYQNEGKPLDVALKELDFSLLKAHDLYCYLLSLLVEVRKTAERHAEVAETRNKRMKVSIDGELPERMLANNKFLLQLEENTTLTAYREKKKELAGEENLIKKLYTAFMESEVFDMFVKMEDRSYDADRELVRKLYKTHIDGNDMFDTVIEEGSLYWNDDKHVLDSFVMKTIKRFKPENGADQELLPPYSNEEDHAFAQELFQAAITRSEEIRTLIRKNCKNWEFSRLALMDVVIMQLALAELFTFAHIPISVTLNEYLNLAKVYSTPRSPGYINGLLDNVIKKLKKQGAIMK</sequence>
<keyword evidence="5" id="KW-0804">Transcription</keyword>
<protein>
    <submittedName>
        <fullName evidence="7">Transcription antitermination factor NusB</fullName>
    </submittedName>
</protein>
<dbReference type="InterPro" id="IPR011605">
    <property type="entry name" value="NusB_fam"/>
</dbReference>
<evidence type="ECO:0000256" key="4">
    <source>
        <dbReference type="ARBA" id="ARBA00023015"/>
    </source>
</evidence>
<dbReference type="RefSeq" id="WP_111898420.1">
    <property type="nucleotide sequence ID" value="NZ_CP033459.1"/>
</dbReference>
<dbReference type="Pfam" id="PF01029">
    <property type="entry name" value="NusB"/>
    <property type="match status" value="1"/>
</dbReference>
<evidence type="ECO:0000259" key="6">
    <source>
        <dbReference type="Pfam" id="PF01029"/>
    </source>
</evidence>
<feature type="domain" description="NusB/RsmB/TIM44" evidence="6">
    <location>
        <begin position="206"/>
        <end position="299"/>
    </location>
</feature>
<comment type="similarity">
    <text evidence="1">Belongs to the NusB family.</text>
</comment>
<evidence type="ECO:0000256" key="5">
    <source>
        <dbReference type="ARBA" id="ARBA00023163"/>
    </source>
</evidence>
<keyword evidence="4" id="KW-0805">Transcription regulation</keyword>
<evidence type="ECO:0000256" key="1">
    <source>
        <dbReference type="ARBA" id="ARBA00005952"/>
    </source>
</evidence>